<proteinExistence type="predicted"/>
<dbReference type="EMBL" id="FNAP01000006">
    <property type="protein sequence ID" value="SDE39422.1"/>
    <property type="molecule type" value="Genomic_DNA"/>
</dbReference>
<dbReference type="RefSeq" id="WP_092785617.1">
    <property type="nucleotide sequence ID" value="NZ_FNAP01000006.1"/>
</dbReference>
<dbReference type="Proteomes" id="UP000199412">
    <property type="component" value="Unassembled WGS sequence"/>
</dbReference>
<evidence type="ECO:0000256" key="1">
    <source>
        <dbReference type="SAM" id="MobiDB-lite"/>
    </source>
</evidence>
<feature type="region of interest" description="Disordered" evidence="1">
    <location>
        <begin position="40"/>
        <end position="73"/>
    </location>
</feature>
<evidence type="ECO:0000313" key="2">
    <source>
        <dbReference type="EMBL" id="SDE39422.1"/>
    </source>
</evidence>
<evidence type="ECO:0000313" key="3">
    <source>
        <dbReference type="Proteomes" id="UP000199412"/>
    </source>
</evidence>
<name>A0A1G7CJ99_9PROT</name>
<keyword evidence="3" id="KW-1185">Reference proteome</keyword>
<sequence length="73" mass="7847">MFRKMSEMLGGAQNLVRSVTNLTGSNAIADSLDDTLSDLKYKSDSTSSTIESTENGVRDVGRSVDQMNDAAKD</sequence>
<dbReference type="OrthoDB" id="7365554at2"/>
<reference evidence="2 3" key="1">
    <citation type="submission" date="2016-10" db="EMBL/GenBank/DDBJ databases">
        <authorList>
            <person name="de Groot N.N."/>
        </authorList>
    </citation>
    <scope>NUCLEOTIDE SEQUENCE [LARGE SCALE GENOMIC DNA]</scope>
    <source>
        <strain evidence="2 3">ATCC 700224</strain>
    </source>
</reference>
<accession>A0A1G7CJ99</accession>
<protein>
    <submittedName>
        <fullName evidence="2">Uncharacterized protein</fullName>
    </submittedName>
</protein>
<gene>
    <name evidence="2" type="ORF">SAMN05421720_106104</name>
</gene>
<dbReference type="AlphaFoldDB" id="A0A1G7CJ99"/>
<organism evidence="2 3">
    <name type="scientific">Rhodospira trueperi</name>
    <dbReference type="NCBI Taxonomy" id="69960"/>
    <lineage>
        <taxon>Bacteria</taxon>
        <taxon>Pseudomonadati</taxon>
        <taxon>Pseudomonadota</taxon>
        <taxon>Alphaproteobacteria</taxon>
        <taxon>Rhodospirillales</taxon>
        <taxon>Rhodospirillaceae</taxon>
        <taxon>Rhodospira</taxon>
    </lineage>
</organism>
<feature type="compositionally biased region" description="Low complexity" evidence="1">
    <location>
        <begin position="44"/>
        <end position="54"/>
    </location>
</feature>